<dbReference type="Proteomes" id="UP000314986">
    <property type="component" value="Unassembled WGS sequence"/>
</dbReference>
<organism evidence="3 4">
    <name type="scientific">Callorhinchus milii</name>
    <name type="common">Ghost shark</name>
    <dbReference type="NCBI Taxonomy" id="7868"/>
    <lineage>
        <taxon>Eukaryota</taxon>
        <taxon>Metazoa</taxon>
        <taxon>Chordata</taxon>
        <taxon>Craniata</taxon>
        <taxon>Vertebrata</taxon>
        <taxon>Chondrichthyes</taxon>
        <taxon>Holocephali</taxon>
        <taxon>Chimaeriformes</taxon>
        <taxon>Callorhinchidae</taxon>
        <taxon>Callorhinchus</taxon>
    </lineage>
</organism>
<feature type="compositionally biased region" description="Pro residues" evidence="1">
    <location>
        <begin position="22"/>
        <end position="34"/>
    </location>
</feature>
<dbReference type="Pfam" id="PF15377">
    <property type="entry name" value="DUF4604"/>
    <property type="match status" value="1"/>
</dbReference>
<feature type="region of interest" description="Disordered" evidence="1">
    <location>
        <begin position="1"/>
        <end position="195"/>
    </location>
</feature>
<feature type="compositionally biased region" description="Acidic residues" evidence="1">
    <location>
        <begin position="83"/>
        <end position="96"/>
    </location>
</feature>
<dbReference type="OMA" id="KRQVGYR"/>
<reference evidence="4" key="2">
    <citation type="journal article" date="2007" name="PLoS Biol.">
        <title>Survey sequencing and comparative analysis of the elephant shark (Callorhinchus milii) genome.</title>
        <authorList>
            <person name="Venkatesh B."/>
            <person name="Kirkness E.F."/>
            <person name="Loh Y.H."/>
            <person name="Halpern A.L."/>
            <person name="Lee A.P."/>
            <person name="Johnson J."/>
            <person name="Dandona N."/>
            <person name="Viswanathan L.D."/>
            <person name="Tay A."/>
            <person name="Venter J.C."/>
            <person name="Strausberg R.L."/>
            <person name="Brenner S."/>
        </authorList>
    </citation>
    <scope>NUCLEOTIDE SEQUENCE [LARGE SCALE GENOMIC DNA]</scope>
</reference>
<keyword evidence="4" id="KW-1185">Reference proteome</keyword>
<feature type="compositionally biased region" description="Basic and acidic residues" evidence="1">
    <location>
        <begin position="160"/>
        <end position="177"/>
    </location>
</feature>
<dbReference type="FunCoup" id="A0A4W3I4M4">
    <property type="interactions" value="495"/>
</dbReference>
<reference evidence="3" key="5">
    <citation type="submission" date="2025-09" db="UniProtKB">
        <authorList>
            <consortium name="Ensembl"/>
        </authorList>
    </citation>
    <scope>IDENTIFICATION</scope>
</reference>
<name>A0A4W3I4M4_CALMI</name>
<dbReference type="InParanoid" id="A0A4W3I4M4"/>
<protein>
    <submittedName>
        <fullName evidence="3">Zgc:77056</fullName>
    </submittedName>
</protein>
<dbReference type="GeneTree" id="ENSGT00390000001296"/>
<sequence length="195" mass="21717">MRAEDHLTWAELPHWPGCRLTPPLPPSPSSPPSLPRTHTMSKRKSGGVSYVKPAEPAFLRRFKQEVGFKEGPTVETKRQQLPEDNDSGQSDGDDEQPQVVVIKQGDLTAEEAAKAKLAESSNKKSEEPEPEDGKIVFRKPAKRSSEDKFTGLTATSSKKKKEEQKEWTDSKDSESRPKQVKNSSLLSFGDDEDDD</sequence>
<feature type="domain" description="DUF4604" evidence="2">
    <location>
        <begin position="48"/>
        <end position="192"/>
    </location>
</feature>
<proteinExistence type="predicted"/>
<evidence type="ECO:0000256" key="1">
    <source>
        <dbReference type="SAM" id="MobiDB-lite"/>
    </source>
</evidence>
<evidence type="ECO:0000259" key="2">
    <source>
        <dbReference type="Pfam" id="PF15377"/>
    </source>
</evidence>
<reference evidence="4" key="1">
    <citation type="journal article" date="2006" name="Science">
        <title>Ancient noncoding elements conserved in the human genome.</title>
        <authorList>
            <person name="Venkatesh B."/>
            <person name="Kirkness E.F."/>
            <person name="Loh Y.H."/>
            <person name="Halpern A.L."/>
            <person name="Lee A.P."/>
            <person name="Johnson J."/>
            <person name="Dandona N."/>
            <person name="Viswanathan L.D."/>
            <person name="Tay A."/>
            <person name="Venter J.C."/>
            <person name="Strausberg R.L."/>
            <person name="Brenner S."/>
        </authorList>
    </citation>
    <scope>NUCLEOTIDE SEQUENCE [LARGE SCALE GENOMIC DNA]</scope>
</reference>
<dbReference type="PANTHER" id="PTHR31195">
    <property type="entry name" value="GEO02494P1"/>
    <property type="match status" value="1"/>
</dbReference>
<reference evidence="4" key="3">
    <citation type="journal article" date="2014" name="Nature">
        <title>Elephant shark genome provides unique insights into gnathostome evolution.</title>
        <authorList>
            <consortium name="International Elephant Shark Genome Sequencing Consortium"/>
            <person name="Venkatesh B."/>
            <person name="Lee A.P."/>
            <person name="Ravi V."/>
            <person name="Maurya A.K."/>
            <person name="Lian M.M."/>
            <person name="Swann J.B."/>
            <person name="Ohta Y."/>
            <person name="Flajnik M.F."/>
            <person name="Sutoh Y."/>
            <person name="Kasahara M."/>
            <person name="Hoon S."/>
            <person name="Gangu V."/>
            <person name="Roy S.W."/>
            <person name="Irimia M."/>
            <person name="Korzh V."/>
            <person name="Kondrychyn I."/>
            <person name="Lim Z.W."/>
            <person name="Tay B.H."/>
            <person name="Tohari S."/>
            <person name="Kong K.W."/>
            <person name="Ho S."/>
            <person name="Lorente-Galdos B."/>
            <person name="Quilez J."/>
            <person name="Marques-Bonet T."/>
            <person name="Raney B.J."/>
            <person name="Ingham P.W."/>
            <person name="Tay A."/>
            <person name="Hillier L.W."/>
            <person name="Minx P."/>
            <person name="Boehm T."/>
            <person name="Wilson R.K."/>
            <person name="Brenner S."/>
            <person name="Warren W.C."/>
        </authorList>
    </citation>
    <scope>NUCLEOTIDE SEQUENCE [LARGE SCALE GENOMIC DNA]</scope>
</reference>
<dbReference type="PANTHER" id="PTHR31195:SF2">
    <property type="entry name" value="GEO02494P1"/>
    <property type="match status" value="1"/>
</dbReference>
<dbReference type="InterPro" id="IPR027911">
    <property type="entry name" value="DUF4604"/>
</dbReference>
<dbReference type="Ensembl" id="ENSCMIT00000024119.1">
    <property type="protein sequence ID" value="ENSCMIP00000023717.1"/>
    <property type="gene ID" value="ENSCMIG00000010565.1"/>
</dbReference>
<accession>A0A4W3I4M4</accession>
<reference evidence="3" key="4">
    <citation type="submission" date="2025-08" db="UniProtKB">
        <authorList>
            <consortium name="Ensembl"/>
        </authorList>
    </citation>
    <scope>IDENTIFICATION</scope>
</reference>
<feature type="compositionally biased region" description="Basic and acidic residues" evidence="1">
    <location>
        <begin position="111"/>
        <end position="135"/>
    </location>
</feature>
<dbReference type="AlphaFoldDB" id="A0A4W3I4M4"/>
<evidence type="ECO:0000313" key="3">
    <source>
        <dbReference type="Ensembl" id="ENSCMIP00000023717.1"/>
    </source>
</evidence>
<evidence type="ECO:0000313" key="4">
    <source>
        <dbReference type="Proteomes" id="UP000314986"/>
    </source>
</evidence>
<gene>
    <name evidence="3" type="primary">kiaa1143</name>
</gene>
<dbReference type="InterPro" id="IPR040219">
    <property type="entry name" value="KIAA1143-like"/>
</dbReference>